<dbReference type="Pfam" id="PF25333">
    <property type="entry name" value="DUF2921_N"/>
    <property type="match status" value="3"/>
</dbReference>
<name>A0AAW2DEB0_9ROSI</name>
<proteinExistence type="predicted"/>
<feature type="domain" description="DUF2921" evidence="2">
    <location>
        <begin position="443"/>
        <end position="604"/>
    </location>
</feature>
<reference evidence="3 4" key="1">
    <citation type="submission" date="2024-01" db="EMBL/GenBank/DDBJ databases">
        <title>A telomere-to-telomere, gap-free genome of sweet tea (Lithocarpus litseifolius).</title>
        <authorList>
            <person name="Zhou J."/>
        </authorList>
    </citation>
    <scope>NUCLEOTIDE SEQUENCE [LARGE SCALE GENOMIC DNA]</scope>
    <source>
        <strain evidence="3">Zhou-2022a</strain>
        <tissue evidence="3">Leaf</tissue>
    </source>
</reference>
<dbReference type="EMBL" id="JAZDWU010000003">
    <property type="protein sequence ID" value="KAL0008772.1"/>
    <property type="molecule type" value="Genomic_DNA"/>
</dbReference>
<gene>
    <name evidence="3" type="ORF">SO802_010274</name>
</gene>
<evidence type="ECO:0000256" key="1">
    <source>
        <dbReference type="SAM" id="Phobius"/>
    </source>
</evidence>
<evidence type="ECO:0000259" key="2">
    <source>
        <dbReference type="Pfam" id="PF25333"/>
    </source>
</evidence>
<dbReference type="PANTHER" id="PTHR33389:SF22">
    <property type="entry name" value="FAMILY PROTEIN, PUTATIVE (DUF2921)-RELATED"/>
    <property type="match status" value="1"/>
</dbReference>
<dbReference type="Proteomes" id="UP001459277">
    <property type="component" value="Unassembled WGS sequence"/>
</dbReference>
<sequence>MGSNSCSSSSSSSSSKPRKLKFTLIPCLCLLFLFLNVPTTTAAFLRNPFRKPEILYSQHCNDVVPEPHLSSGNVLFSLFDDFLRFEFAFFSGGIGIFNPTAESGISLSFDPSYIQTTASHGVHKFKATLYIRDPLKYSVSRWWHLGSIKFWEEDSAFYVNGYWSESSGKLCMVGSGKNYSKVVLKLNYSKNNTIYGSLIDGTLESLHMENDYNYFEPIVIMGLSQNPNYQYQLVDNVSCFSGERGGRDKNNININLSLSKLDRGVCFIFDVRTSVYELEYWSDCGSVNCNPLGGSIGYLPNWIAFRGVRCDQHSRKVQMLMGFPNPSTGMEFEFPGPNATLIAEGAWDEKDNQFCGVACRILANASVGDCSIGLSLRFPAVLSLRNWRSTVGEIWSKKDVNDSEYFGRIGFQSWERPFDPQGLRYEYTEIEEVRNSCALGEETIRGKGKSYPDGFSLDMGFDMLVRNTEGKVASGFLRPQFVGDVPYVQQDELKSNQSRMLNMSYRIGFTPPPDFRFGTDAIYKFVRISAEGMYDRDTGLLCMIGCRHLDFQLNDQNSIKNGSLDCETRIKVQFPPLHAKQAVIAKGAIESRRSKSDPLYFESLQLSSNSITTTQAKESIWKMKLEITMVVICCGGLIFGVLFRGRCILPKRFRDSTYYWE</sequence>
<feature type="domain" description="DUF2921" evidence="2">
    <location>
        <begin position="280"/>
        <end position="409"/>
    </location>
</feature>
<organism evidence="3 4">
    <name type="scientific">Lithocarpus litseifolius</name>
    <dbReference type="NCBI Taxonomy" id="425828"/>
    <lineage>
        <taxon>Eukaryota</taxon>
        <taxon>Viridiplantae</taxon>
        <taxon>Streptophyta</taxon>
        <taxon>Embryophyta</taxon>
        <taxon>Tracheophyta</taxon>
        <taxon>Spermatophyta</taxon>
        <taxon>Magnoliopsida</taxon>
        <taxon>eudicotyledons</taxon>
        <taxon>Gunneridae</taxon>
        <taxon>Pentapetalae</taxon>
        <taxon>rosids</taxon>
        <taxon>fabids</taxon>
        <taxon>Fagales</taxon>
        <taxon>Fagaceae</taxon>
        <taxon>Lithocarpus</taxon>
    </lineage>
</organism>
<keyword evidence="1" id="KW-1133">Transmembrane helix</keyword>
<feature type="transmembrane region" description="Helical" evidence="1">
    <location>
        <begin position="627"/>
        <end position="645"/>
    </location>
</feature>
<protein>
    <recommendedName>
        <fullName evidence="2">DUF2921 domain-containing protein</fullName>
    </recommendedName>
</protein>
<keyword evidence="4" id="KW-1185">Reference proteome</keyword>
<comment type="caution">
    <text evidence="3">The sequence shown here is derived from an EMBL/GenBank/DDBJ whole genome shotgun (WGS) entry which is preliminary data.</text>
</comment>
<keyword evidence="1" id="KW-0472">Membrane</keyword>
<evidence type="ECO:0000313" key="4">
    <source>
        <dbReference type="Proteomes" id="UP001459277"/>
    </source>
</evidence>
<keyword evidence="1" id="KW-0812">Transmembrane</keyword>
<dbReference type="PANTHER" id="PTHR33389">
    <property type="entry name" value="FAMILY PROTEIN, PUTATIVE (DUF2921)-RELATED"/>
    <property type="match status" value="1"/>
</dbReference>
<evidence type="ECO:0000313" key="3">
    <source>
        <dbReference type="EMBL" id="KAL0008772.1"/>
    </source>
</evidence>
<feature type="domain" description="DUF2921" evidence="2">
    <location>
        <begin position="56"/>
        <end position="218"/>
    </location>
</feature>
<dbReference type="InterPro" id="IPR057425">
    <property type="entry name" value="DUF2921_N"/>
</dbReference>
<dbReference type="AlphaFoldDB" id="A0AAW2DEB0"/>
<accession>A0AAW2DEB0</accession>